<dbReference type="AlphaFoldDB" id="A0ABD2PRT4"/>
<comment type="caution">
    <text evidence="4">The sequence shown here is derived from an EMBL/GenBank/DDBJ whole genome shotgun (WGS) entry which is preliminary data.</text>
</comment>
<evidence type="ECO:0000313" key="5">
    <source>
        <dbReference type="Proteomes" id="UP001626550"/>
    </source>
</evidence>
<dbReference type="GO" id="GO:0005524">
    <property type="term" value="F:ATP binding"/>
    <property type="evidence" value="ECO:0007669"/>
    <property type="project" value="UniProtKB-KW"/>
</dbReference>
<evidence type="ECO:0000256" key="3">
    <source>
        <dbReference type="ARBA" id="ARBA00022840"/>
    </source>
</evidence>
<dbReference type="PANTHER" id="PTHR12241:SF162">
    <property type="entry name" value="TUBULIN MONOGLUTAMYLASE TTLL4"/>
    <property type="match status" value="1"/>
</dbReference>
<accession>A0ABD2PRT4</accession>
<evidence type="ECO:0000256" key="2">
    <source>
        <dbReference type="ARBA" id="ARBA00022741"/>
    </source>
</evidence>
<dbReference type="Proteomes" id="UP001626550">
    <property type="component" value="Unassembled WGS sequence"/>
</dbReference>
<dbReference type="Pfam" id="PF03133">
    <property type="entry name" value="TTL"/>
    <property type="match status" value="1"/>
</dbReference>
<keyword evidence="2" id="KW-0547">Nucleotide-binding</keyword>
<dbReference type="PANTHER" id="PTHR12241">
    <property type="entry name" value="TUBULIN POLYGLUTAMYLASE"/>
    <property type="match status" value="1"/>
</dbReference>
<organism evidence="4 5">
    <name type="scientific">Cichlidogyrus casuarinus</name>
    <dbReference type="NCBI Taxonomy" id="1844966"/>
    <lineage>
        <taxon>Eukaryota</taxon>
        <taxon>Metazoa</taxon>
        <taxon>Spiralia</taxon>
        <taxon>Lophotrochozoa</taxon>
        <taxon>Platyhelminthes</taxon>
        <taxon>Monogenea</taxon>
        <taxon>Monopisthocotylea</taxon>
        <taxon>Dactylogyridea</taxon>
        <taxon>Ancyrocephalidae</taxon>
        <taxon>Cichlidogyrus</taxon>
    </lineage>
</organism>
<proteinExistence type="predicted"/>
<evidence type="ECO:0000256" key="1">
    <source>
        <dbReference type="ARBA" id="ARBA00022598"/>
    </source>
</evidence>
<sequence>MRKRFGAKAFDFVPETYVLPKEMTSFSATWRKFLKRGSDVSKVLWIMKPAKGSGGEGISVFNRWKQPPNGTTVVVQRYIERPFLINQKKFDMRVYVFVASYYPLRVYVHEKLLVRFATEKYSVSNNSLEKKFVHLTSPYINEKNKKYRTKGRTESRSIPDYSVHKWPAKALWSVLLAKELNVDEIWKSICAVCVKTIASVALRGAELVDKYCASPECVNQLLGFDLILDANAKVWLLEVNTFPDMSGSNSYDYKLRSTIATDYFNISGIRVPVVSKAKGKWWGPKTFQKLTPDERKKQKLFTDPKLRILDNFSFAKSTLVNLTQDDITMLCYCVDEWRRASFGGFKRVYPLSRQDDDLKLINLLQKPKTKLGGGGFRYYDLLVRDFLTHFHYNDPSSKNAIHKMGLHTDAISFLKHRVK</sequence>
<dbReference type="InterPro" id="IPR004344">
    <property type="entry name" value="TTL/TTLL_fam"/>
</dbReference>
<dbReference type="PROSITE" id="PS51221">
    <property type="entry name" value="TTL"/>
    <property type="match status" value="1"/>
</dbReference>
<dbReference type="Gene3D" id="3.30.470.20">
    <property type="entry name" value="ATP-grasp fold, B domain"/>
    <property type="match status" value="1"/>
</dbReference>
<dbReference type="EMBL" id="JBJKFK010003170">
    <property type="protein sequence ID" value="KAL3310185.1"/>
    <property type="molecule type" value="Genomic_DNA"/>
</dbReference>
<keyword evidence="1" id="KW-0436">Ligase</keyword>
<name>A0ABD2PRT4_9PLAT</name>
<protein>
    <submittedName>
        <fullName evidence="4">Tubulin polyglutamylase ttll4</fullName>
    </submittedName>
</protein>
<gene>
    <name evidence="4" type="primary">TTLL4_6</name>
    <name evidence="4" type="ORF">Ciccas_011255</name>
</gene>
<evidence type="ECO:0000313" key="4">
    <source>
        <dbReference type="EMBL" id="KAL3310185.1"/>
    </source>
</evidence>
<dbReference type="GO" id="GO:0016874">
    <property type="term" value="F:ligase activity"/>
    <property type="evidence" value="ECO:0007669"/>
    <property type="project" value="UniProtKB-KW"/>
</dbReference>
<keyword evidence="3" id="KW-0067">ATP-binding</keyword>
<keyword evidence="5" id="KW-1185">Reference proteome</keyword>
<reference evidence="4 5" key="1">
    <citation type="submission" date="2024-11" db="EMBL/GenBank/DDBJ databases">
        <title>Adaptive evolution of stress response genes in parasites aligns with host niche diversity.</title>
        <authorList>
            <person name="Hahn C."/>
            <person name="Resl P."/>
        </authorList>
    </citation>
    <scope>NUCLEOTIDE SEQUENCE [LARGE SCALE GENOMIC DNA]</scope>
    <source>
        <strain evidence="4">EGGRZ-B1_66</strain>
        <tissue evidence="4">Body</tissue>
    </source>
</reference>
<dbReference type="SUPFAM" id="SSF56059">
    <property type="entry name" value="Glutathione synthetase ATP-binding domain-like"/>
    <property type="match status" value="1"/>
</dbReference>